<evidence type="ECO:0000259" key="1">
    <source>
        <dbReference type="Pfam" id="PF00561"/>
    </source>
</evidence>
<dbReference type="RefSeq" id="WP_307470700.1">
    <property type="nucleotide sequence ID" value="NZ_JAUSUB010000001.1"/>
</dbReference>
<name>A0ABU0AA96_9BACI</name>
<feature type="domain" description="AB hydrolase-1" evidence="1">
    <location>
        <begin position="22"/>
        <end position="133"/>
    </location>
</feature>
<dbReference type="PANTHER" id="PTHR43798">
    <property type="entry name" value="MONOACYLGLYCEROL LIPASE"/>
    <property type="match status" value="1"/>
</dbReference>
<keyword evidence="3" id="KW-1185">Reference proteome</keyword>
<evidence type="ECO:0000313" key="3">
    <source>
        <dbReference type="Proteomes" id="UP001238088"/>
    </source>
</evidence>
<dbReference type="InterPro" id="IPR050266">
    <property type="entry name" value="AB_hydrolase_sf"/>
</dbReference>
<sequence>MSQLIEINQTKVEMLKRGNSGKPIFILTGMGCSFYEWYDVIDSLSKLNQVITFHRPGLGKSERGTAVRNADSVVSELSEMIRLLRVTEPVVLIGHSYGGLCAQYFTKRHPEKVAGLILVDSTSVDLKELDLLDLPVLDKNDTDEIWLEKCQSYSQKKEEELSDIINPVLTNNQEQLPIDIQQQLLDFQIKPNLYKAMLSEIDNWKVDAEIIKNKGDFPEVPLIVIGRDREHSIQMGILEGLPEWELRIFEGKWQELIMKQANLTQNSELLFANESGHSIHMDRPDLIIKAIERILNQINC</sequence>
<dbReference type="Proteomes" id="UP001238088">
    <property type="component" value="Unassembled WGS sequence"/>
</dbReference>
<dbReference type="InterPro" id="IPR000073">
    <property type="entry name" value="AB_hydrolase_1"/>
</dbReference>
<dbReference type="Pfam" id="PF00561">
    <property type="entry name" value="Abhydrolase_1"/>
    <property type="match status" value="1"/>
</dbReference>
<dbReference type="PANTHER" id="PTHR43798:SF33">
    <property type="entry name" value="HYDROLASE, PUTATIVE (AFU_ORTHOLOGUE AFUA_2G14860)-RELATED"/>
    <property type="match status" value="1"/>
</dbReference>
<comment type="caution">
    <text evidence="2">The sequence shown here is derived from an EMBL/GenBank/DDBJ whole genome shotgun (WGS) entry which is preliminary data.</text>
</comment>
<dbReference type="Gene3D" id="3.40.50.1820">
    <property type="entry name" value="alpha/beta hydrolase"/>
    <property type="match status" value="1"/>
</dbReference>
<reference evidence="2 3" key="1">
    <citation type="submission" date="2023-07" db="EMBL/GenBank/DDBJ databases">
        <title>Genomic Encyclopedia of Type Strains, Phase IV (KMG-IV): sequencing the most valuable type-strain genomes for metagenomic binning, comparative biology and taxonomic classification.</title>
        <authorList>
            <person name="Goeker M."/>
        </authorList>
    </citation>
    <scope>NUCLEOTIDE SEQUENCE [LARGE SCALE GENOMIC DNA]</scope>
    <source>
        <strain evidence="2 3">DSM 23494</strain>
    </source>
</reference>
<organism evidence="2 3">
    <name type="scientific">Cytobacillus purgationiresistens</name>
    <dbReference type="NCBI Taxonomy" id="863449"/>
    <lineage>
        <taxon>Bacteria</taxon>
        <taxon>Bacillati</taxon>
        <taxon>Bacillota</taxon>
        <taxon>Bacilli</taxon>
        <taxon>Bacillales</taxon>
        <taxon>Bacillaceae</taxon>
        <taxon>Cytobacillus</taxon>
    </lineage>
</organism>
<dbReference type="PRINTS" id="PR00111">
    <property type="entry name" value="ABHYDROLASE"/>
</dbReference>
<dbReference type="EMBL" id="JAUSUB010000001">
    <property type="protein sequence ID" value="MDQ0268164.1"/>
    <property type="molecule type" value="Genomic_DNA"/>
</dbReference>
<dbReference type="SUPFAM" id="SSF53474">
    <property type="entry name" value="alpha/beta-Hydrolases"/>
    <property type="match status" value="1"/>
</dbReference>
<accession>A0ABU0AA96</accession>
<protein>
    <submittedName>
        <fullName evidence="2">Pimeloyl-ACP methyl ester carboxylesterase</fullName>
    </submittedName>
</protein>
<evidence type="ECO:0000313" key="2">
    <source>
        <dbReference type="EMBL" id="MDQ0268164.1"/>
    </source>
</evidence>
<gene>
    <name evidence="2" type="ORF">J2S17_000033</name>
</gene>
<dbReference type="InterPro" id="IPR029058">
    <property type="entry name" value="AB_hydrolase_fold"/>
</dbReference>
<proteinExistence type="predicted"/>